<evidence type="ECO:0000313" key="2">
    <source>
        <dbReference type="Proteomes" id="UP000708148"/>
    </source>
</evidence>
<dbReference type="EMBL" id="CAJHUC010001369">
    <property type="protein sequence ID" value="CAD7700872.1"/>
    <property type="molecule type" value="Genomic_DNA"/>
</dbReference>
<keyword evidence="2" id="KW-1185">Reference proteome</keyword>
<name>A0A8S1J168_9CHLO</name>
<organism evidence="1 2">
    <name type="scientific">Ostreobium quekettii</name>
    <dbReference type="NCBI Taxonomy" id="121088"/>
    <lineage>
        <taxon>Eukaryota</taxon>
        <taxon>Viridiplantae</taxon>
        <taxon>Chlorophyta</taxon>
        <taxon>core chlorophytes</taxon>
        <taxon>Ulvophyceae</taxon>
        <taxon>TCBD clade</taxon>
        <taxon>Bryopsidales</taxon>
        <taxon>Ostreobineae</taxon>
        <taxon>Ostreobiaceae</taxon>
        <taxon>Ostreobium</taxon>
    </lineage>
</organism>
<comment type="caution">
    <text evidence="1">The sequence shown here is derived from an EMBL/GenBank/DDBJ whole genome shotgun (WGS) entry which is preliminary data.</text>
</comment>
<proteinExistence type="predicted"/>
<dbReference type="AlphaFoldDB" id="A0A8S1J168"/>
<reference evidence="1" key="1">
    <citation type="submission" date="2020-12" db="EMBL/GenBank/DDBJ databases">
        <authorList>
            <person name="Iha C."/>
        </authorList>
    </citation>
    <scope>NUCLEOTIDE SEQUENCE</scope>
</reference>
<accession>A0A8S1J168</accession>
<dbReference type="Proteomes" id="UP000708148">
    <property type="component" value="Unassembled WGS sequence"/>
</dbReference>
<protein>
    <submittedName>
        <fullName evidence="1">Uncharacterized protein</fullName>
    </submittedName>
</protein>
<evidence type="ECO:0000313" key="1">
    <source>
        <dbReference type="EMBL" id="CAD7700872.1"/>
    </source>
</evidence>
<sequence length="435" mass="49939">MGKRGIRQVTQMTYVGVRSPAENEKHQERMKDLELCIQDAGCFVSNSWNLCLRSTRRPVAELDGRNLFRELRAEKERLEEIIEDLESTIEEAGCFVSNNWNLCFKNTKLPVTERAAMEYSEYSIKDLQGRVHDLESCITEAGCFVSNDGSLCLRSIQLPIAELDNLDLPKDFRVENSELERRIGDLESTIREAGCFVSNPWNLCFRSTNRPVAEMGILTVVKRLREKNRELEGKIESLQSCIAKAGCFVSKNWNLCFKSTKHPVLTTETLETSQCASEESKDLQRRVENLESCIEEAGCFVSKNWNLCLKSTRRPTAELDNLDLSRYLVMENSRLERKLENLETCIEGAGCFGSNNWNLCFESTKKPVAQMTRFIYVEDTSVGSEDPQGRIKMLESCIEKAECFVSNNWNLCFKRTKRPVAEENQRYPLKSLDDW</sequence>
<gene>
    <name evidence="1" type="ORF">OSTQU699_LOCUS6231</name>
</gene>